<sequence length="68" mass="7785">MPSGMLRGQRGLTPLQERFIKSGFEALDDQETIELLLSLVLPHRKCRKLAKECLERFKNLRGFLTASP</sequence>
<feature type="non-terminal residue" evidence="1">
    <location>
        <position position="68"/>
    </location>
</feature>
<reference evidence="1" key="1">
    <citation type="journal article" date="2014" name="Front. Microbiol.">
        <title>High frequency of phylogenetically diverse reductive dehalogenase-homologous genes in deep subseafloor sedimentary metagenomes.</title>
        <authorList>
            <person name="Kawai M."/>
            <person name="Futagami T."/>
            <person name="Toyoda A."/>
            <person name="Takaki Y."/>
            <person name="Nishi S."/>
            <person name="Hori S."/>
            <person name="Arai W."/>
            <person name="Tsubouchi T."/>
            <person name="Morono Y."/>
            <person name="Uchiyama I."/>
            <person name="Ito T."/>
            <person name="Fujiyama A."/>
            <person name="Inagaki F."/>
            <person name="Takami H."/>
        </authorList>
    </citation>
    <scope>NUCLEOTIDE SEQUENCE</scope>
    <source>
        <strain evidence="1">Expedition CK06-06</strain>
    </source>
</reference>
<gene>
    <name evidence="1" type="ORF">S06H3_45583</name>
</gene>
<accession>X1MSJ3</accession>
<name>X1MSJ3_9ZZZZ</name>
<dbReference type="AlphaFoldDB" id="X1MSJ3"/>
<proteinExistence type="predicted"/>
<comment type="caution">
    <text evidence="1">The sequence shown here is derived from an EMBL/GenBank/DDBJ whole genome shotgun (WGS) entry which is preliminary data.</text>
</comment>
<evidence type="ECO:0000313" key="1">
    <source>
        <dbReference type="EMBL" id="GAI34278.1"/>
    </source>
</evidence>
<organism evidence="1">
    <name type="scientific">marine sediment metagenome</name>
    <dbReference type="NCBI Taxonomy" id="412755"/>
    <lineage>
        <taxon>unclassified sequences</taxon>
        <taxon>metagenomes</taxon>
        <taxon>ecological metagenomes</taxon>
    </lineage>
</organism>
<protein>
    <submittedName>
        <fullName evidence="1">Uncharacterized protein</fullName>
    </submittedName>
</protein>
<dbReference type="EMBL" id="BARV01028482">
    <property type="protein sequence ID" value="GAI34278.1"/>
    <property type="molecule type" value="Genomic_DNA"/>
</dbReference>